<name>A0A1X6NUV6_PORUM</name>
<protein>
    <submittedName>
        <fullName evidence="8">Uncharacterized protein</fullName>
    </submittedName>
</protein>
<comment type="subcellular location">
    <subcellularLocation>
        <location evidence="1">Membrane</location>
        <topology evidence="1">Multi-pass membrane protein</topology>
    </subcellularLocation>
</comment>
<dbReference type="PANTHER" id="PTHR11040">
    <property type="entry name" value="ZINC/IRON TRANSPORTER"/>
    <property type="match status" value="1"/>
</dbReference>
<evidence type="ECO:0000256" key="3">
    <source>
        <dbReference type="ARBA" id="ARBA00022989"/>
    </source>
</evidence>
<feature type="transmembrane region" description="Helical" evidence="6">
    <location>
        <begin position="439"/>
        <end position="460"/>
    </location>
</feature>
<feature type="signal peptide" evidence="7">
    <location>
        <begin position="1"/>
        <end position="22"/>
    </location>
</feature>
<dbReference type="AlphaFoldDB" id="A0A1X6NUV6"/>
<evidence type="ECO:0000256" key="5">
    <source>
        <dbReference type="SAM" id="MobiDB-lite"/>
    </source>
</evidence>
<dbReference type="GO" id="GO:0016020">
    <property type="term" value="C:membrane"/>
    <property type="evidence" value="ECO:0007669"/>
    <property type="project" value="UniProtKB-SubCell"/>
</dbReference>
<gene>
    <name evidence="8" type="ORF">BU14_0445s0027</name>
</gene>
<keyword evidence="9" id="KW-1185">Reference proteome</keyword>
<evidence type="ECO:0000256" key="4">
    <source>
        <dbReference type="ARBA" id="ARBA00023136"/>
    </source>
</evidence>
<sequence length="499" mass="50907">MARQTVLFVAAAAAAAAAVATAAIAPATALPAGARADAPLPPALADVAARQVPSPTPDDDHDGHGHGGGGHTDDGPAFGAPVPAVHAPDHDHDGGAHDAGAHDVDATCTSEACRRNWKIVFAAVLFFEGVFGSLVPFGLKYLPRFDVALHMANAFSGGIFVATGMLHVLPEALALAAGHAHEGETHDAHAGEGGEEEGGFPTVYALALASFFAILFVEHIVLRKYSHAHGHAALAEVVAEKGGTELAAVGGGDAKGALRPRAAAAGGDRDSWDHVDGAGSPDALKAELADEARLAAGAPGGRRLRDAAGAVGGATVGGRPGFASYALETSFEVRRQTLAAANEGFFSANFFRALLAIVAVSLHSMFESLSLGLASDFASALNICIAIACHKWATSIALGVKCEKEELRWGQYLSLILLFAAVTPATVGVGMALSGVSTTVRGVLFALSAGIFLFIGAFEVPAEEFMVHTRWLWGKFFAYGGGAAVITGITAVLIATGIH</sequence>
<keyword evidence="3 6" id="KW-1133">Transmembrane helix</keyword>
<feature type="chain" id="PRO_5012891593" evidence="7">
    <location>
        <begin position="23"/>
        <end position="499"/>
    </location>
</feature>
<feature type="region of interest" description="Disordered" evidence="5">
    <location>
        <begin position="50"/>
        <end position="98"/>
    </location>
</feature>
<dbReference type="GO" id="GO:0005385">
    <property type="term" value="F:zinc ion transmembrane transporter activity"/>
    <property type="evidence" value="ECO:0007669"/>
    <property type="project" value="TreeGrafter"/>
</dbReference>
<feature type="transmembrane region" description="Helical" evidence="6">
    <location>
        <begin position="119"/>
        <end position="139"/>
    </location>
</feature>
<keyword evidence="4 6" id="KW-0472">Membrane</keyword>
<evidence type="ECO:0000256" key="7">
    <source>
        <dbReference type="SAM" id="SignalP"/>
    </source>
</evidence>
<dbReference type="PANTHER" id="PTHR11040:SF140">
    <property type="entry name" value="ZRT (ZRT), IRT- (IRT-) LIKE PROTEIN TRANSPORTER"/>
    <property type="match status" value="1"/>
</dbReference>
<keyword evidence="7" id="KW-0732">Signal</keyword>
<evidence type="ECO:0000256" key="6">
    <source>
        <dbReference type="SAM" id="Phobius"/>
    </source>
</evidence>
<evidence type="ECO:0000313" key="9">
    <source>
        <dbReference type="Proteomes" id="UP000218209"/>
    </source>
</evidence>
<dbReference type="InterPro" id="IPR003689">
    <property type="entry name" value="ZIP"/>
</dbReference>
<evidence type="ECO:0000256" key="2">
    <source>
        <dbReference type="ARBA" id="ARBA00022692"/>
    </source>
</evidence>
<organism evidence="8 9">
    <name type="scientific">Porphyra umbilicalis</name>
    <name type="common">Purple laver</name>
    <name type="synonym">Red alga</name>
    <dbReference type="NCBI Taxonomy" id="2786"/>
    <lineage>
        <taxon>Eukaryota</taxon>
        <taxon>Rhodophyta</taxon>
        <taxon>Bangiophyceae</taxon>
        <taxon>Bangiales</taxon>
        <taxon>Bangiaceae</taxon>
        <taxon>Porphyra</taxon>
    </lineage>
</organism>
<feature type="compositionally biased region" description="Basic and acidic residues" evidence="5">
    <location>
        <begin position="87"/>
        <end position="98"/>
    </location>
</feature>
<feature type="transmembrane region" description="Helical" evidence="6">
    <location>
        <begin position="151"/>
        <end position="169"/>
    </location>
</feature>
<keyword evidence="2 6" id="KW-0812">Transmembrane</keyword>
<reference evidence="8 9" key="1">
    <citation type="submission" date="2017-03" db="EMBL/GenBank/DDBJ databases">
        <title>WGS assembly of Porphyra umbilicalis.</title>
        <authorList>
            <person name="Brawley S.H."/>
            <person name="Blouin N.A."/>
            <person name="Ficko-Blean E."/>
            <person name="Wheeler G.L."/>
            <person name="Lohr M."/>
            <person name="Goodson H.V."/>
            <person name="Jenkins J.W."/>
            <person name="Blaby-Haas C.E."/>
            <person name="Helliwell K.E."/>
            <person name="Chan C."/>
            <person name="Marriage T."/>
            <person name="Bhattacharya D."/>
            <person name="Klein A.S."/>
            <person name="Badis Y."/>
            <person name="Brodie J."/>
            <person name="Cao Y."/>
            <person name="Collen J."/>
            <person name="Dittami S.M."/>
            <person name="Gachon C.M."/>
            <person name="Green B.R."/>
            <person name="Karpowicz S."/>
            <person name="Kim J.W."/>
            <person name="Kudahl U."/>
            <person name="Lin S."/>
            <person name="Michel G."/>
            <person name="Mittag M."/>
            <person name="Olson B.J."/>
            <person name="Pangilinan J."/>
            <person name="Peng Y."/>
            <person name="Qiu H."/>
            <person name="Shu S."/>
            <person name="Singer J.T."/>
            <person name="Smith A.G."/>
            <person name="Sprecher B.N."/>
            <person name="Wagner V."/>
            <person name="Wang W."/>
            <person name="Wang Z.-Y."/>
            <person name="Yan J."/>
            <person name="Yarish C."/>
            <person name="Zoeuner-Riek S."/>
            <person name="Zhuang Y."/>
            <person name="Zou Y."/>
            <person name="Lindquist E.A."/>
            <person name="Grimwood J."/>
            <person name="Barry K."/>
            <person name="Rokhsar D.S."/>
            <person name="Schmutz J."/>
            <person name="Stiller J.W."/>
            <person name="Grossman A.R."/>
            <person name="Prochnik S.E."/>
        </authorList>
    </citation>
    <scope>NUCLEOTIDE SEQUENCE [LARGE SCALE GENOMIC DNA]</scope>
    <source>
        <strain evidence="8">4086291</strain>
    </source>
</reference>
<feature type="transmembrane region" description="Helical" evidence="6">
    <location>
        <begin position="203"/>
        <end position="222"/>
    </location>
</feature>
<feature type="transmembrane region" description="Helical" evidence="6">
    <location>
        <begin position="472"/>
        <end position="498"/>
    </location>
</feature>
<dbReference type="EMBL" id="KV919068">
    <property type="protein sequence ID" value="OSX72345.1"/>
    <property type="molecule type" value="Genomic_DNA"/>
</dbReference>
<dbReference type="Pfam" id="PF02535">
    <property type="entry name" value="Zip"/>
    <property type="match status" value="1"/>
</dbReference>
<feature type="transmembrane region" description="Helical" evidence="6">
    <location>
        <begin position="344"/>
        <end position="366"/>
    </location>
</feature>
<accession>A0A1X6NUV6</accession>
<proteinExistence type="predicted"/>
<evidence type="ECO:0000313" key="8">
    <source>
        <dbReference type="EMBL" id="OSX72345.1"/>
    </source>
</evidence>
<dbReference type="OrthoDB" id="448280at2759"/>
<dbReference type="Proteomes" id="UP000218209">
    <property type="component" value="Unassembled WGS sequence"/>
</dbReference>
<feature type="transmembrane region" description="Helical" evidence="6">
    <location>
        <begin position="412"/>
        <end position="433"/>
    </location>
</feature>
<evidence type="ECO:0000256" key="1">
    <source>
        <dbReference type="ARBA" id="ARBA00004141"/>
    </source>
</evidence>